<accession>A0A1I5BZG2</accession>
<dbReference type="Proteomes" id="UP000270697">
    <property type="component" value="Unassembled WGS sequence"/>
</dbReference>
<keyword evidence="7" id="KW-0812">Transmembrane</keyword>
<gene>
    <name evidence="9" type="ORF">ATL45_7474</name>
    <name evidence="10" type="ORF">SAMN05421805_1077</name>
</gene>
<dbReference type="RefSeq" id="WP_093154388.1">
    <property type="nucleotide sequence ID" value="NZ_FOUP01000007.1"/>
</dbReference>
<evidence type="ECO:0000313" key="10">
    <source>
        <dbReference type="EMBL" id="SFN80084.1"/>
    </source>
</evidence>
<keyword evidence="7" id="KW-0472">Membrane</keyword>
<name>A0A1I5BZG2_9PSEU</name>
<dbReference type="OrthoDB" id="9785340at2"/>
<feature type="transmembrane region" description="Helical" evidence="7">
    <location>
        <begin position="34"/>
        <end position="59"/>
    </location>
</feature>
<evidence type="ECO:0000259" key="8">
    <source>
        <dbReference type="Pfam" id="PF01435"/>
    </source>
</evidence>
<evidence type="ECO:0000256" key="4">
    <source>
        <dbReference type="ARBA" id="ARBA00022833"/>
    </source>
</evidence>
<evidence type="ECO:0000313" key="11">
    <source>
        <dbReference type="Proteomes" id="UP000199398"/>
    </source>
</evidence>
<dbReference type="InterPro" id="IPR052173">
    <property type="entry name" value="Beta-lactam_resp_regulator"/>
</dbReference>
<dbReference type="InterPro" id="IPR001915">
    <property type="entry name" value="Peptidase_M48"/>
</dbReference>
<evidence type="ECO:0000256" key="3">
    <source>
        <dbReference type="ARBA" id="ARBA00022801"/>
    </source>
</evidence>
<comment type="cofactor">
    <cofactor evidence="6">
        <name>Zn(2+)</name>
        <dbReference type="ChEBI" id="CHEBI:29105"/>
    </cofactor>
    <text evidence="6">Binds 1 zinc ion per subunit.</text>
</comment>
<feature type="transmembrane region" description="Helical" evidence="7">
    <location>
        <begin position="291"/>
        <end position="320"/>
    </location>
</feature>
<reference evidence="10 11" key="1">
    <citation type="submission" date="2016-10" db="EMBL/GenBank/DDBJ databases">
        <authorList>
            <person name="de Groot N.N."/>
        </authorList>
    </citation>
    <scope>NUCLEOTIDE SEQUENCE [LARGE SCALE GENOMIC DNA]</scope>
    <source>
        <strain evidence="10 11">CPCC 201259</strain>
    </source>
</reference>
<keyword evidence="4 6" id="KW-0862">Zinc</keyword>
<keyword evidence="3 6" id="KW-0378">Hydrolase</keyword>
<keyword evidence="12" id="KW-1185">Reference proteome</keyword>
<feature type="transmembrane region" description="Helical" evidence="7">
    <location>
        <begin position="6"/>
        <end position="22"/>
    </location>
</feature>
<dbReference type="Gene3D" id="3.30.2010.10">
    <property type="entry name" value="Metalloproteases ('zincins'), catalytic domain"/>
    <property type="match status" value="1"/>
</dbReference>
<evidence type="ECO:0000256" key="1">
    <source>
        <dbReference type="ARBA" id="ARBA00022670"/>
    </source>
</evidence>
<keyword evidence="2" id="KW-0479">Metal-binding</keyword>
<evidence type="ECO:0000256" key="6">
    <source>
        <dbReference type="RuleBase" id="RU003983"/>
    </source>
</evidence>
<evidence type="ECO:0000256" key="2">
    <source>
        <dbReference type="ARBA" id="ARBA00022723"/>
    </source>
</evidence>
<feature type="domain" description="Peptidase M48" evidence="8">
    <location>
        <begin position="116"/>
        <end position="193"/>
    </location>
</feature>
<dbReference type="Pfam" id="PF01435">
    <property type="entry name" value="Peptidase_M48"/>
    <property type="match status" value="1"/>
</dbReference>
<keyword evidence="5 6" id="KW-0482">Metalloprotease</keyword>
<organism evidence="10 11">
    <name type="scientific">Saccharopolyspora antimicrobica</name>
    <dbReference type="NCBI Taxonomy" id="455193"/>
    <lineage>
        <taxon>Bacteria</taxon>
        <taxon>Bacillati</taxon>
        <taxon>Actinomycetota</taxon>
        <taxon>Actinomycetes</taxon>
        <taxon>Pseudonocardiales</taxon>
        <taxon>Pseudonocardiaceae</taxon>
        <taxon>Saccharopolyspora</taxon>
    </lineage>
</organism>
<dbReference type="STRING" id="455193.SAMN05421805_1077"/>
<keyword evidence="1 6" id="KW-0645">Protease</keyword>
<dbReference type="AlphaFoldDB" id="A0A1I5BZG2"/>
<evidence type="ECO:0000313" key="9">
    <source>
        <dbReference type="EMBL" id="RKT89028.1"/>
    </source>
</evidence>
<sequence length="322" mass="33931">MILAVALLLGVAFVAGFGPAVLNRMLQRRMDPQLVLMTWGGLVATTFVTVTAALTITVLPTHGPAPLLVQLLHHCWTALQHGSAPQLHLAAGLLLLTAIAGLSSRVSIGLLRHTRRQRREHRRHLDLLRIAARPESGAFPIMWLPHPEPMAYSVAGTPGFVVATDGVRDRLGPDAAAVLEHERAHLRGRHHLLVGLAEALSRSAPWLPLMRRSPELVRTAVELAADRSAAHLHGPGAVRSALLHMSGGRGGGSTPAHALGMANSAVALRLHHLSALPSAPGRTKRALASGVAGLTAATLPTLAGIALLPVLAMLTCPFAFGF</sequence>
<proteinExistence type="inferred from homology"/>
<dbReference type="GO" id="GO:0004222">
    <property type="term" value="F:metalloendopeptidase activity"/>
    <property type="evidence" value="ECO:0007669"/>
    <property type="project" value="InterPro"/>
</dbReference>
<evidence type="ECO:0000256" key="5">
    <source>
        <dbReference type="ARBA" id="ARBA00023049"/>
    </source>
</evidence>
<dbReference type="EMBL" id="RBXX01000002">
    <property type="protein sequence ID" value="RKT89028.1"/>
    <property type="molecule type" value="Genomic_DNA"/>
</dbReference>
<dbReference type="PANTHER" id="PTHR34978">
    <property type="entry name" value="POSSIBLE SENSOR-TRANSDUCER PROTEIN BLAR"/>
    <property type="match status" value="1"/>
</dbReference>
<dbReference type="EMBL" id="FOUP01000007">
    <property type="protein sequence ID" value="SFN80084.1"/>
    <property type="molecule type" value="Genomic_DNA"/>
</dbReference>
<evidence type="ECO:0000256" key="7">
    <source>
        <dbReference type="SAM" id="Phobius"/>
    </source>
</evidence>
<dbReference type="PANTHER" id="PTHR34978:SF3">
    <property type="entry name" value="SLR0241 PROTEIN"/>
    <property type="match status" value="1"/>
</dbReference>
<dbReference type="Proteomes" id="UP000199398">
    <property type="component" value="Unassembled WGS sequence"/>
</dbReference>
<keyword evidence="7" id="KW-1133">Transmembrane helix</keyword>
<feature type="transmembrane region" description="Helical" evidence="7">
    <location>
        <begin position="89"/>
        <end position="111"/>
    </location>
</feature>
<evidence type="ECO:0000313" key="12">
    <source>
        <dbReference type="Proteomes" id="UP000270697"/>
    </source>
</evidence>
<dbReference type="GO" id="GO:0046872">
    <property type="term" value="F:metal ion binding"/>
    <property type="evidence" value="ECO:0007669"/>
    <property type="project" value="UniProtKB-KW"/>
</dbReference>
<dbReference type="CDD" id="cd07326">
    <property type="entry name" value="M56_BlaR1_MecR1_like"/>
    <property type="match status" value="1"/>
</dbReference>
<reference evidence="9 12" key="2">
    <citation type="submission" date="2018-10" db="EMBL/GenBank/DDBJ databases">
        <title>Sequencing the genomes of 1000 actinobacteria strains.</title>
        <authorList>
            <person name="Klenk H.-P."/>
        </authorList>
    </citation>
    <scope>NUCLEOTIDE SEQUENCE [LARGE SCALE GENOMIC DNA]</scope>
    <source>
        <strain evidence="9 12">DSM 45119</strain>
    </source>
</reference>
<dbReference type="GO" id="GO:0006508">
    <property type="term" value="P:proteolysis"/>
    <property type="evidence" value="ECO:0007669"/>
    <property type="project" value="UniProtKB-KW"/>
</dbReference>
<comment type="similarity">
    <text evidence="6">Belongs to the peptidase M48 family.</text>
</comment>
<protein>
    <submittedName>
        <fullName evidence="10">Zn-dependent protease with chaperone function</fullName>
    </submittedName>
</protein>